<evidence type="ECO:0000313" key="2">
    <source>
        <dbReference type="Proteomes" id="UP000024635"/>
    </source>
</evidence>
<dbReference type="EMBL" id="JARK01001472">
    <property type="protein sequence ID" value="EYB97898.1"/>
    <property type="molecule type" value="Genomic_DNA"/>
</dbReference>
<dbReference type="Proteomes" id="UP000024635">
    <property type="component" value="Unassembled WGS sequence"/>
</dbReference>
<gene>
    <name evidence="1" type="primary">Acey_s0136.g1986</name>
    <name evidence="1" type="ORF">Y032_0136g1986</name>
</gene>
<accession>A0A016T4H9</accession>
<comment type="caution">
    <text evidence="1">The sequence shown here is derived from an EMBL/GenBank/DDBJ whole genome shotgun (WGS) entry which is preliminary data.</text>
</comment>
<keyword evidence="2" id="KW-1185">Reference proteome</keyword>
<evidence type="ECO:0000313" key="1">
    <source>
        <dbReference type="EMBL" id="EYB97898.1"/>
    </source>
</evidence>
<sequence>MVKFPVAQTWPSQPGISLKRLCGDFGARTYDCELLCTVKVAPTAISVSELSIRRHNAGNSSLEALSETQPYSRHYNYNSSSIFQPSTHR</sequence>
<dbReference type="AlphaFoldDB" id="A0A016T4H9"/>
<name>A0A016T4H9_9BILA</name>
<reference evidence="2" key="1">
    <citation type="journal article" date="2015" name="Nat. Genet.">
        <title>The genome and transcriptome of the zoonotic hookworm Ancylostoma ceylanicum identify infection-specific gene families.</title>
        <authorList>
            <person name="Schwarz E.M."/>
            <person name="Hu Y."/>
            <person name="Antoshechkin I."/>
            <person name="Miller M.M."/>
            <person name="Sternberg P.W."/>
            <person name="Aroian R.V."/>
        </authorList>
    </citation>
    <scope>NUCLEOTIDE SEQUENCE</scope>
    <source>
        <strain evidence="2">HY135</strain>
    </source>
</reference>
<protein>
    <submittedName>
        <fullName evidence="1">Uncharacterized protein</fullName>
    </submittedName>
</protein>
<organism evidence="1 2">
    <name type="scientific">Ancylostoma ceylanicum</name>
    <dbReference type="NCBI Taxonomy" id="53326"/>
    <lineage>
        <taxon>Eukaryota</taxon>
        <taxon>Metazoa</taxon>
        <taxon>Ecdysozoa</taxon>
        <taxon>Nematoda</taxon>
        <taxon>Chromadorea</taxon>
        <taxon>Rhabditida</taxon>
        <taxon>Rhabditina</taxon>
        <taxon>Rhabditomorpha</taxon>
        <taxon>Strongyloidea</taxon>
        <taxon>Ancylostomatidae</taxon>
        <taxon>Ancylostomatinae</taxon>
        <taxon>Ancylostoma</taxon>
    </lineage>
</organism>
<proteinExistence type="predicted"/>